<feature type="domain" description="Protein export membrane protein SecD/SecF C-terminal" evidence="10">
    <location>
        <begin position="114"/>
        <end position="289"/>
    </location>
</feature>
<feature type="transmembrane region" description="Helical" evidence="9">
    <location>
        <begin position="182"/>
        <end position="203"/>
    </location>
</feature>
<dbReference type="InterPro" id="IPR055344">
    <property type="entry name" value="SecD_SecF_C_bact"/>
</dbReference>
<dbReference type="Pfam" id="PF07549">
    <property type="entry name" value="Sec_GG"/>
    <property type="match status" value="1"/>
</dbReference>
<comment type="subunit">
    <text evidence="9">Forms a complex with SecD. Part of the essential Sec protein translocation apparatus which comprises SecA, SecYEG and auxiliary proteins SecDF. Other proteins may also be involved.</text>
</comment>
<organism evidence="11 12">
    <name type="scientific">Marinicrinis sediminis</name>
    <dbReference type="NCBI Taxonomy" id="1652465"/>
    <lineage>
        <taxon>Bacteria</taxon>
        <taxon>Bacillati</taxon>
        <taxon>Bacillota</taxon>
        <taxon>Bacilli</taxon>
        <taxon>Bacillales</taxon>
        <taxon>Paenibacillaceae</taxon>
    </lineage>
</organism>
<dbReference type="NCBIfam" id="TIGR00916">
    <property type="entry name" value="2A0604s01"/>
    <property type="match status" value="1"/>
</dbReference>
<evidence type="ECO:0000256" key="8">
    <source>
        <dbReference type="ARBA" id="ARBA00023136"/>
    </source>
</evidence>
<dbReference type="NCBIfam" id="TIGR00966">
    <property type="entry name" value="transloc_SecF"/>
    <property type="match status" value="1"/>
</dbReference>
<evidence type="ECO:0000256" key="7">
    <source>
        <dbReference type="ARBA" id="ARBA00023010"/>
    </source>
</evidence>
<evidence type="ECO:0000256" key="4">
    <source>
        <dbReference type="ARBA" id="ARBA00022692"/>
    </source>
</evidence>
<feature type="transmembrane region" description="Helical" evidence="9">
    <location>
        <begin position="20"/>
        <end position="44"/>
    </location>
</feature>
<dbReference type="InterPro" id="IPR022646">
    <property type="entry name" value="SecD/SecF_CS"/>
</dbReference>
<evidence type="ECO:0000256" key="2">
    <source>
        <dbReference type="ARBA" id="ARBA00022448"/>
    </source>
</evidence>
<keyword evidence="4 9" id="KW-0812">Transmembrane</keyword>
<keyword evidence="12" id="KW-1185">Reference proteome</keyword>
<feature type="transmembrane region" description="Helical" evidence="9">
    <location>
        <begin position="260"/>
        <end position="287"/>
    </location>
</feature>
<gene>
    <name evidence="9 11" type="primary">secF</name>
    <name evidence="11" type="ORF">ACFSUC_02355</name>
</gene>
<keyword evidence="8 9" id="KW-0472">Membrane</keyword>
<evidence type="ECO:0000256" key="6">
    <source>
        <dbReference type="ARBA" id="ARBA00022989"/>
    </source>
</evidence>
<keyword evidence="6 9" id="KW-1133">Transmembrane helix</keyword>
<evidence type="ECO:0000313" key="11">
    <source>
        <dbReference type="EMBL" id="MFD2670448.1"/>
    </source>
</evidence>
<dbReference type="SUPFAM" id="SSF82866">
    <property type="entry name" value="Multidrug efflux transporter AcrB transmembrane domain"/>
    <property type="match status" value="1"/>
</dbReference>
<dbReference type="InterPro" id="IPR022813">
    <property type="entry name" value="SecD/SecF_arch_bac"/>
</dbReference>
<comment type="subcellular location">
    <subcellularLocation>
        <location evidence="1 9">Cell membrane</location>
        <topology evidence="1 9">Multi-pass membrane protein</topology>
    </subcellularLocation>
</comment>
<dbReference type="HAMAP" id="MF_01464_B">
    <property type="entry name" value="SecF_B"/>
    <property type="match status" value="1"/>
</dbReference>
<evidence type="ECO:0000313" key="12">
    <source>
        <dbReference type="Proteomes" id="UP001597497"/>
    </source>
</evidence>
<evidence type="ECO:0000256" key="1">
    <source>
        <dbReference type="ARBA" id="ARBA00004651"/>
    </source>
</evidence>
<comment type="similarity">
    <text evidence="9">Belongs to the SecD/SecF family. SecF subfamily.</text>
</comment>
<dbReference type="RefSeq" id="WP_379927831.1">
    <property type="nucleotide sequence ID" value="NZ_JBHUMM010000002.1"/>
</dbReference>
<dbReference type="EMBL" id="JBHUMM010000002">
    <property type="protein sequence ID" value="MFD2670448.1"/>
    <property type="molecule type" value="Genomic_DNA"/>
</dbReference>
<name>A0ABW5R5Z4_9BACL</name>
<dbReference type="PANTHER" id="PTHR30081:SF8">
    <property type="entry name" value="PROTEIN TRANSLOCASE SUBUNIT SECF"/>
    <property type="match status" value="1"/>
</dbReference>
<dbReference type="PRINTS" id="PR01755">
    <property type="entry name" value="SECFTRNLCASE"/>
</dbReference>
<evidence type="ECO:0000259" key="10">
    <source>
        <dbReference type="Pfam" id="PF02355"/>
    </source>
</evidence>
<evidence type="ECO:0000256" key="9">
    <source>
        <dbReference type="HAMAP-Rule" id="MF_01464"/>
    </source>
</evidence>
<evidence type="ECO:0000256" key="5">
    <source>
        <dbReference type="ARBA" id="ARBA00022927"/>
    </source>
</evidence>
<dbReference type="Gene3D" id="1.20.1640.10">
    <property type="entry name" value="Multidrug efflux transporter AcrB transmembrane domain"/>
    <property type="match status" value="1"/>
</dbReference>
<sequence>MNSNPNQKPRFDFVQSRKAFFMLSGVITILGVLTLAIFGLNYGVDFKSGTTLDVAFVEAADVKKSDLEPILENHKTTISIGEERVNIRFEKVLEEEQRLRILQTFEEQYGEISVEESTVDAGMAKELGVKAISVVLIASLFIIIYVSIRFEWRFALAAIVALFHDAFIVISLFSILRFEVNLTFIAAVLTIIGYSINDTIVIFDRIRENLRTAKIKSFDDLATLVNTSIWQTLARSINTALTVIIAALFLFLFGSPSIQLFSLAMLIGLISGGYSSIFIASQIWLLLKKSSIGKKKTVSTS</sequence>
<dbReference type="Pfam" id="PF02355">
    <property type="entry name" value="SecD_SecF_C"/>
    <property type="match status" value="1"/>
</dbReference>
<comment type="caution">
    <text evidence="11">The sequence shown here is derived from an EMBL/GenBank/DDBJ whole genome shotgun (WGS) entry which is preliminary data.</text>
</comment>
<dbReference type="InterPro" id="IPR005665">
    <property type="entry name" value="SecF_bac"/>
</dbReference>
<keyword evidence="2 9" id="KW-0813">Transport</keyword>
<dbReference type="InterPro" id="IPR022645">
    <property type="entry name" value="SecD/SecF_bac"/>
</dbReference>
<protein>
    <recommendedName>
        <fullName evidence="9">Protein-export membrane protein SecF</fullName>
    </recommendedName>
</protein>
<dbReference type="Proteomes" id="UP001597497">
    <property type="component" value="Unassembled WGS sequence"/>
</dbReference>
<feature type="transmembrane region" description="Helical" evidence="9">
    <location>
        <begin position="155"/>
        <end position="176"/>
    </location>
</feature>
<keyword evidence="3 9" id="KW-1003">Cell membrane</keyword>
<keyword evidence="5 9" id="KW-0653">Protein transport</keyword>
<dbReference type="InterPro" id="IPR048634">
    <property type="entry name" value="SecD_SecF_C"/>
</dbReference>
<reference evidence="12" key="1">
    <citation type="journal article" date="2019" name="Int. J. Syst. Evol. Microbiol.">
        <title>The Global Catalogue of Microorganisms (GCM) 10K type strain sequencing project: providing services to taxonomists for standard genome sequencing and annotation.</title>
        <authorList>
            <consortium name="The Broad Institute Genomics Platform"/>
            <consortium name="The Broad Institute Genome Sequencing Center for Infectious Disease"/>
            <person name="Wu L."/>
            <person name="Ma J."/>
        </authorList>
    </citation>
    <scope>NUCLEOTIDE SEQUENCE [LARGE SCALE GENOMIC DNA]</scope>
    <source>
        <strain evidence="12">KCTC 33676</strain>
    </source>
</reference>
<dbReference type="PANTHER" id="PTHR30081">
    <property type="entry name" value="PROTEIN-EXPORT MEMBRANE PROTEIN SEC"/>
    <property type="match status" value="1"/>
</dbReference>
<feature type="transmembrane region" description="Helical" evidence="9">
    <location>
        <begin position="127"/>
        <end position="148"/>
    </location>
</feature>
<proteinExistence type="inferred from homology"/>
<feature type="transmembrane region" description="Helical" evidence="9">
    <location>
        <begin position="237"/>
        <end position="254"/>
    </location>
</feature>
<keyword evidence="7 9" id="KW-0811">Translocation</keyword>
<accession>A0ABW5R5Z4</accession>
<evidence type="ECO:0000256" key="3">
    <source>
        <dbReference type="ARBA" id="ARBA00022475"/>
    </source>
</evidence>
<comment type="function">
    <text evidence="9">Part of the Sec protein translocase complex. Interacts with the SecYEG preprotein conducting channel. SecDF uses the proton motive force (PMF) to complete protein translocation after the ATP-dependent function of SecA.</text>
</comment>